<evidence type="ECO:0000313" key="3">
    <source>
        <dbReference type="EMBL" id="KAH7132823.1"/>
    </source>
</evidence>
<proteinExistence type="predicted"/>
<dbReference type="Proteomes" id="UP000738349">
    <property type="component" value="Unassembled WGS sequence"/>
</dbReference>
<accession>A0A9P9E838</accession>
<dbReference type="OrthoDB" id="5077844at2759"/>
<evidence type="ECO:0000259" key="2">
    <source>
        <dbReference type="PROSITE" id="PS51184"/>
    </source>
</evidence>
<comment type="caution">
    <text evidence="3">The sequence shown here is derived from an EMBL/GenBank/DDBJ whole genome shotgun (WGS) entry which is preliminary data.</text>
</comment>
<keyword evidence="4" id="KW-1185">Reference proteome</keyword>
<dbReference type="InterPro" id="IPR003347">
    <property type="entry name" value="JmjC_dom"/>
</dbReference>
<dbReference type="Gene3D" id="2.60.120.650">
    <property type="entry name" value="Cupin"/>
    <property type="match status" value="1"/>
</dbReference>
<feature type="region of interest" description="Disordered" evidence="1">
    <location>
        <begin position="1"/>
        <end position="34"/>
    </location>
</feature>
<reference evidence="3" key="1">
    <citation type="journal article" date="2021" name="Nat. Commun.">
        <title>Genetic determinants of endophytism in the Arabidopsis root mycobiome.</title>
        <authorList>
            <person name="Mesny F."/>
            <person name="Miyauchi S."/>
            <person name="Thiergart T."/>
            <person name="Pickel B."/>
            <person name="Atanasova L."/>
            <person name="Karlsson M."/>
            <person name="Huettel B."/>
            <person name="Barry K.W."/>
            <person name="Haridas S."/>
            <person name="Chen C."/>
            <person name="Bauer D."/>
            <person name="Andreopoulos W."/>
            <person name="Pangilinan J."/>
            <person name="LaButti K."/>
            <person name="Riley R."/>
            <person name="Lipzen A."/>
            <person name="Clum A."/>
            <person name="Drula E."/>
            <person name="Henrissat B."/>
            <person name="Kohler A."/>
            <person name="Grigoriev I.V."/>
            <person name="Martin F.M."/>
            <person name="Hacquard S."/>
        </authorList>
    </citation>
    <scope>NUCLEOTIDE SEQUENCE</scope>
    <source>
        <strain evidence="3">MPI-CAGE-AT-0147</strain>
    </source>
</reference>
<dbReference type="PROSITE" id="PS51184">
    <property type="entry name" value="JMJC"/>
    <property type="match status" value="1"/>
</dbReference>
<gene>
    <name evidence="3" type="ORF">EDB81DRAFT_887945</name>
</gene>
<protein>
    <recommendedName>
        <fullName evidence="2">JmjC domain-containing protein</fullName>
    </recommendedName>
</protein>
<sequence length="379" mass="42480">MKDKRSAVASSQLKQGKNTGKRKRKGKGNTAITHGERNNMEVIAHLKESSPPNTNPSRGKVEAHFCTTAEAKALAGSTITVPIIAQGQQTFQWSNSTRPIEQLFETWLENHDHQVPVQKPSLLESGDSFQYHTLAEVYEKFKVQTSDDDPWNVLDMTNSLPPTTFPSFLEHANCHLLSRIQDEVLSGGLAQRKEVRVKEAKYWKDVISWILLSQGGNNTSTHTDGHGFGTWISVQEGLVIVYWISNPTDEEWNAWSRDHTCNSGRGRFVVLKPGQTICFPPGTIHLVCRSLGAQTFAVGGHFMQWSDIMQSLRTMKRQQINPHATNDEMTKESILALTMSILKLVKKRIERGKVDDIGGIEEANAIVAAIEDWPTWSPR</sequence>
<evidence type="ECO:0000313" key="4">
    <source>
        <dbReference type="Proteomes" id="UP000738349"/>
    </source>
</evidence>
<organism evidence="3 4">
    <name type="scientific">Dactylonectria macrodidyma</name>
    <dbReference type="NCBI Taxonomy" id="307937"/>
    <lineage>
        <taxon>Eukaryota</taxon>
        <taxon>Fungi</taxon>
        <taxon>Dikarya</taxon>
        <taxon>Ascomycota</taxon>
        <taxon>Pezizomycotina</taxon>
        <taxon>Sordariomycetes</taxon>
        <taxon>Hypocreomycetidae</taxon>
        <taxon>Hypocreales</taxon>
        <taxon>Nectriaceae</taxon>
        <taxon>Dactylonectria</taxon>
    </lineage>
</organism>
<dbReference type="EMBL" id="JAGMUV010000016">
    <property type="protein sequence ID" value="KAH7132823.1"/>
    <property type="molecule type" value="Genomic_DNA"/>
</dbReference>
<feature type="domain" description="JmjC" evidence="2">
    <location>
        <begin position="149"/>
        <end position="319"/>
    </location>
</feature>
<evidence type="ECO:0000256" key="1">
    <source>
        <dbReference type="SAM" id="MobiDB-lite"/>
    </source>
</evidence>
<name>A0A9P9E838_9HYPO</name>
<dbReference type="SUPFAM" id="SSF51197">
    <property type="entry name" value="Clavaminate synthase-like"/>
    <property type="match status" value="1"/>
</dbReference>
<dbReference type="AlphaFoldDB" id="A0A9P9E838"/>